<sequence length="71" mass="7646">MTIKTTSRGSSQDETSPNLPRSKPRIDKERATQQAIVEDADVTADDGRDLAHGEGGRIDLPTQPGDLAKDD</sequence>
<feature type="compositionally biased region" description="Basic and acidic residues" evidence="1">
    <location>
        <begin position="45"/>
        <end position="57"/>
    </location>
</feature>
<evidence type="ECO:0000256" key="1">
    <source>
        <dbReference type="SAM" id="MobiDB-lite"/>
    </source>
</evidence>
<organism evidence="2 3">
    <name type="scientific">Bradyrhizobium yuanmingense</name>
    <dbReference type="NCBI Taxonomy" id="108015"/>
    <lineage>
        <taxon>Bacteria</taxon>
        <taxon>Pseudomonadati</taxon>
        <taxon>Pseudomonadota</taxon>
        <taxon>Alphaproteobacteria</taxon>
        <taxon>Hyphomicrobiales</taxon>
        <taxon>Nitrobacteraceae</taxon>
        <taxon>Bradyrhizobium</taxon>
    </lineage>
</organism>
<feature type="compositionally biased region" description="Polar residues" evidence="1">
    <location>
        <begin position="1"/>
        <end position="19"/>
    </location>
</feature>
<dbReference type="AlphaFoldDB" id="A0A0R3C6V1"/>
<proteinExistence type="predicted"/>
<evidence type="ECO:0000313" key="2">
    <source>
        <dbReference type="EMBL" id="KRP93382.1"/>
    </source>
</evidence>
<reference evidence="2 3" key="1">
    <citation type="submission" date="2015-09" db="EMBL/GenBank/DDBJ databases">
        <title>Draft Genome Sequence of the Strain BR 3267 (Bradyrhizobium yuanmingense) recommended as inoculant for cowpea in Brazil.</title>
        <authorList>
            <person name="Simoes-Araujo J.L."/>
            <person name="Zilli J.E."/>
        </authorList>
    </citation>
    <scope>NUCLEOTIDE SEQUENCE [LARGE SCALE GENOMIC DNA]</scope>
    <source>
        <strain evidence="2 3">BR3267</strain>
    </source>
</reference>
<gene>
    <name evidence="2" type="ORF">AOQ72_26525</name>
</gene>
<dbReference type="EMBL" id="LJYF01000030">
    <property type="protein sequence ID" value="KRP93382.1"/>
    <property type="molecule type" value="Genomic_DNA"/>
</dbReference>
<comment type="caution">
    <text evidence="2">The sequence shown here is derived from an EMBL/GenBank/DDBJ whole genome shotgun (WGS) entry which is preliminary data.</text>
</comment>
<dbReference type="OrthoDB" id="8254518at2"/>
<feature type="region of interest" description="Disordered" evidence="1">
    <location>
        <begin position="1"/>
        <end position="71"/>
    </location>
</feature>
<dbReference type="RefSeq" id="WP_057028794.1">
    <property type="nucleotide sequence ID" value="NZ_LJYF01000030.1"/>
</dbReference>
<protein>
    <submittedName>
        <fullName evidence="2">Uncharacterized protein</fullName>
    </submittedName>
</protein>
<accession>A0A0R3C6V1</accession>
<evidence type="ECO:0000313" key="3">
    <source>
        <dbReference type="Proteomes" id="UP000051380"/>
    </source>
</evidence>
<name>A0A0R3C6V1_9BRAD</name>
<dbReference type="Proteomes" id="UP000051380">
    <property type="component" value="Unassembled WGS sequence"/>
</dbReference>